<dbReference type="Proteomes" id="UP001165186">
    <property type="component" value="Unassembled WGS sequence"/>
</dbReference>
<sequence length="221" mass="23350">MRFTAVIIAAAAVVSAAAMPAPTDAANPPTATKPGDASSTHPAAAPQSVGENVEVVQWDGVPTDAETVVDLTSTSALEKRAIPAVIVGAAGIIGSTALTDLTTRAIKASVGLISNLNNWNSAREGFTRTTTREMFNRNPDRRRWKAAVCYNKGYAVKDRNNVAGFRDAKFSLGPLNTDYDCMYLGAGNAFYTHAEGGYINLSYTYQRGACTFDGKTGDLSC</sequence>
<gene>
    <name evidence="1" type="primary">g9623</name>
    <name evidence="1" type="ORF">NpPPO83_00009623</name>
</gene>
<name>A0ACB5S1F1_9PEZI</name>
<protein>
    <submittedName>
        <fullName evidence="1">Uncharacterized protein EAE97_006828</fullName>
    </submittedName>
</protein>
<comment type="caution">
    <text evidence="1">The sequence shown here is derived from an EMBL/GenBank/DDBJ whole genome shotgun (WGS) entry which is preliminary data.</text>
</comment>
<evidence type="ECO:0000313" key="1">
    <source>
        <dbReference type="EMBL" id="GME26545.1"/>
    </source>
</evidence>
<accession>A0ACB5S1F1</accession>
<proteinExistence type="predicted"/>
<organism evidence="1 2">
    <name type="scientific">Neofusicoccum parvum</name>
    <dbReference type="NCBI Taxonomy" id="310453"/>
    <lineage>
        <taxon>Eukaryota</taxon>
        <taxon>Fungi</taxon>
        <taxon>Dikarya</taxon>
        <taxon>Ascomycota</taxon>
        <taxon>Pezizomycotina</taxon>
        <taxon>Dothideomycetes</taxon>
        <taxon>Dothideomycetes incertae sedis</taxon>
        <taxon>Botryosphaeriales</taxon>
        <taxon>Botryosphaeriaceae</taxon>
        <taxon>Neofusicoccum</taxon>
    </lineage>
</organism>
<keyword evidence="2" id="KW-1185">Reference proteome</keyword>
<evidence type="ECO:0000313" key="2">
    <source>
        <dbReference type="Proteomes" id="UP001165186"/>
    </source>
</evidence>
<dbReference type="EMBL" id="BSXG01000029">
    <property type="protein sequence ID" value="GME26545.1"/>
    <property type="molecule type" value="Genomic_DNA"/>
</dbReference>
<reference evidence="1" key="1">
    <citation type="submission" date="2024-09" db="EMBL/GenBank/DDBJ databases">
        <title>Draft Genome Sequences of Neofusicoccum parvum.</title>
        <authorList>
            <person name="Ashida A."/>
            <person name="Camagna M."/>
            <person name="Tanaka A."/>
            <person name="Takemoto D."/>
        </authorList>
    </citation>
    <scope>NUCLEOTIDE SEQUENCE</scope>
    <source>
        <strain evidence="1">PPO83</strain>
    </source>
</reference>